<dbReference type="RefSeq" id="WP_211634904.1">
    <property type="nucleotide sequence ID" value="NZ_CAJNBH010000015.1"/>
</dbReference>
<feature type="region of interest" description="Disordered" evidence="1">
    <location>
        <begin position="71"/>
        <end position="92"/>
    </location>
</feature>
<protein>
    <submittedName>
        <fullName evidence="3">Uncharacterized protein</fullName>
    </submittedName>
</protein>
<feature type="transmembrane region" description="Helical" evidence="2">
    <location>
        <begin position="50"/>
        <end position="68"/>
    </location>
</feature>
<keyword evidence="2" id="KW-0812">Transmembrane</keyword>
<dbReference type="Proteomes" id="UP000673821">
    <property type="component" value="Unassembled WGS sequence"/>
</dbReference>
<sequence length="92" mass="9593">MRTSTLGKLVTLAGVAIAVWSVLATMAAVVWTASGSTETSPTADFASQNLFVPGVLVFGIGVVIWIAGRHNESEEPSPENAEGRDSSESTEQ</sequence>
<evidence type="ECO:0000313" key="4">
    <source>
        <dbReference type="Proteomes" id="UP000673821"/>
    </source>
</evidence>
<gene>
    <name evidence="3" type="ORF">R69776_04901</name>
</gene>
<comment type="caution">
    <text evidence="3">The sequence shown here is derived from an EMBL/GenBank/DDBJ whole genome shotgun (WGS) entry which is preliminary data.</text>
</comment>
<keyword evidence="4" id="KW-1185">Reference proteome</keyword>
<keyword evidence="2" id="KW-1133">Transmembrane helix</keyword>
<dbReference type="EMBL" id="CAJNBH010000015">
    <property type="protein sequence ID" value="CAE6794125.1"/>
    <property type="molecule type" value="Genomic_DNA"/>
</dbReference>
<feature type="compositionally biased region" description="Basic and acidic residues" evidence="1">
    <location>
        <begin position="81"/>
        <end position="92"/>
    </location>
</feature>
<accession>A0ABM8S7V4</accession>
<reference evidence="3 4" key="1">
    <citation type="submission" date="2021-02" db="EMBL/GenBank/DDBJ databases">
        <authorList>
            <person name="Vanwijnsberghe S."/>
        </authorList>
    </citation>
    <scope>NUCLEOTIDE SEQUENCE [LARGE SCALE GENOMIC DNA]</scope>
    <source>
        <strain evidence="3 4">R-69776</strain>
    </source>
</reference>
<feature type="transmembrane region" description="Helical" evidence="2">
    <location>
        <begin position="9"/>
        <end position="30"/>
    </location>
</feature>
<keyword evidence="2" id="KW-0472">Membrane</keyword>
<proteinExistence type="predicted"/>
<evidence type="ECO:0000256" key="2">
    <source>
        <dbReference type="SAM" id="Phobius"/>
    </source>
</evidence>
<name>A0ABM8S7V4_9BURK</name>
<organism evidence="3 4">
    <name type="scientific">Paraburkholderia nemoris</name>
    <dbReference type="NCBI Taxonomy" id="2793076"/>
    <lineage>
        <taxon>Bacteria</taxon>
        <taxon>Pseudomonadati</taxon>
        <taxon>Pseudomonadota</taxon>
        <taxon>Betaproteobacteria</taxon>
        <taxon>Burkholderiales</taxon>
        <taxon>Burkholderiaceae</taxon>
        <taxon>Paraburkholderia</taxon>
    </lineage>
</organism>
<evidence type="ECO:0000313" key="3">
    <source>
        <dbReference type="EMBL" id="CAE6794125.1"/>
    </source>
</evidence>
<evidence type="ECO:0000256" key="1">
    <source>
        <dbReference type="SAM" id="MobiDB-lite"/>
    </source>
</evidence>